<dbReference type="Gene3D" id="1.10.260.40">
    <property type="entry name" value="lambda repressor-like DNA-binding domains"/>
    <property type="match status" value="1"/>
</dbReference>
<dbReference type="InterPro" id="IPR010982">
    <property type="entry name" value="Lambda_DNA-bd_dom_sf"/>
</dbReference>
<dbReference type="AlphaFoldDB" id="A0A6C2U0U0"/>
<dbReference type="SMART" id="SM00530">
    <property type="entry name" value="HTH_XRE"/>
    <property type="match status" value="1"/>
</dbReference>
<evidence type="ECO:0000256" key="1">
    <source>
        <dbReference type="SAM" id="Coils"/>
    </source>
</evidence>
<accession>A0A6C2U0U0</accession>
<protein>
    <submittedName>
        <fullName evidence="3">Antitoxin HigA2</fullName>
    </submittedName>
</protein>
<dbReference type="InterPro" id="IPR039554">
    <property type="entry name" value="HigA2-like_HTH"/>
</dbReference>
<dbReference type="GO" id="GO:0003677">
    <property type="term" value="F:DNA binding"/>
    <property type="evidence" value="ECO:0007669"/>
    <property type="project" value="InterPro"/>
</dbReference>
<proteinExistence type="predicted"/>
<dbReference type="CDD" id="cd00093">
    <property type="entry name" value="HTH_XRE"/>
    <property type="match status" value="1"/>
</dbReference>
<dbReference type="RefSeq" id="WP_136079063.1">
    <property type="nucleotide sequence ID" value="NZ_CAAHFG010000001.1"/>
</dbReference>
<evidence type="ECO:0000313" key="3">
    <source>
        <dbReference type="EMBL" id="VGO13493.1"/>
    </source>
</evidence>
<evidence type="ECO:0000313" key="4">
    <source>
        <dbReference type="Proteomes" id="UP000366872"/>
    </source>
</evidence>
<feature type="coiled-coil region" evidence="1">
    <location>
        <begin position="26"/>
        <end position="53"/>
    </location>
</feature>
<dbReference type="PROSITE" id="PS50943">
    <property type="entry name" value="HTH_CROC1"/>
    <property type="match status" value="1"/>
</dbReference>
<dbReference type="Pfam" id="PF13744">
    <property type="entry name" value="HTH_37"/>
    <property type="match status" value="1"/>
</dbReference>
<dbReference type="Proteomes" id="UP000366872">
    <property type="component" value="Unassembled WGS sequence"/>
</dbReference>
<name>A0A6C2U0U0_PONDE</name>
<dbReference type="SUPFAM" id="SSF47413">
    <property type="entry name" value="lambda repressor-like DNA-binding domains"/>
    <property type="match status" value="1"/>
</dbReference>
<keyword evidence="4" id="KW-1185">Reference proteome</keyword>
<reference evidence="3 4" key="1">
    <citation type="submission" date="2019-04" db="EMBL/GenBank/DDBJ databases">
        <authorList>
            <person name="Van Vliet M D."/>
        </authorList>
    </citation>
    <scope>NUCLEOTIDE SEQUENCE [LARGE SCALE GENOMIC DNA]</scope>
    <source>
        <strain evidence="3 4">F1</strain>
    </source>
</reference>
<keyword evidence="1" id="KW-0175">Coiled coil</keyword>
<evidence type="ECO:0000259" key="2">
    <source>
        <dbReference type="PROSITE" id="PS50943"/>
    </source>
</evidence>
<organism evidence="3 4">
    <name type="scientific">Pontiella desulfatans</name>
    <dbReference type="NCBI Taxonomy" id="2750659"/>
    <lineage>
        <taxon>Bacteria</taxon>
        <taxon>Pseudomonadati</taxon>
        <taxon>Kiritimatiellota</taxon>
        <taxon>Kiritimatiellia</taxon>
        <taxon>Kiritimatiellales</taxon>
        <taxon>Pontiellaceae</taxon>
        <taxon>Pontiella</taxon>
    </lineage>
</organism>
<gene>
    <name evidence="3" type="primary">higA2</name>
    <name evidence="3" type="ORF">PDESU_02050</name>
</gene>
<dbReference type="InterPro" id="IPR001387">
    <property type="entry name" value="Cro/C1-type_HTH"/>
</dbReference>
<feature type="domain" description="HTH cro/C1-type" evidence="2">
    <location>
        <begin position="33"/>
        <end position="86"/>
    </location>
</feature>
<dbReference type="EMBL" id="CAAHFG010000001">
    <property type="protein sequence ID" value="VGO13493.1"/>
    <property type="molecule type" value="Genomic_DNA"/>
</dbReference>
<sequence length="110" mass="12578">MSKSFKKLLADMPEERLEKIKIKTEVLKNELALKELRQAMELTQEELAKELHVNQAAVSKFESQSDIYISTLRKILFAMGGELRIVAHFDDGDVLINQFDDIRKSEAVAV</sequence>